<proteinExistence type="evidence at protein level"/>
<dbReference type="OrthoDB" id="185373at2759"/>
<dbReference type="Proteomes" id="UP000005640">
    <property type="component" value="Chromosome 2"/>
</dbReference>
<protein>
    <submittedName>
        <fullName evidence="1">Leucine rich pentatricopeptide repeat containing</fullName>
    </submittedName>
</protein>
<dbReference type="Ensembl" id="ENST00000684383.1">
    <property type="protein sequence ID" value="ENSP00000506863.1"/>
    <property type="gene ID" value="ENSG00000138095.20"/>
</dbReference>
<name>A0A804HI23_HUMAN</name>
<keyword evidence="2" id="KW-1185">Reference proteome</keyword>
<reference evidence="1 2" key="1">
    <citation type="journal article" date="2001" name="Nature">
        <title>Initial sequencing and analysis of the human genome.</title>
        <authorList>
            <consortium name="International Human Genome Sequencing Consortium"/>
            <person name="Lander E.S."/>
            <person name="Linton L.M."/>
            <person name="Birren B."/>
            <person name="Nusbaum C."/>
            <person name="Zody M.C."/>
            <person name="Baldwin J."/>
            <person name="Devon K."/>
            <person name="Dewar K."/>
            <person name="Doyle M."/>
            <person name="FitzHugh W."/>
            <person name="Funke R."/>
            <person name="Gage D."/>
            <person name="Harris K."/>
            <person name="Heaford A."/>
            <person name="Howland J."/>
            <person name="Kann L."/>
            <person name="Lehoczky J."/>
            <person name="LeVine R."/>
            <person name="McEwan P."/>
            <person name="McKernan K."/>
            <person name="Meldrim J."/>
            <person name="Mesirov J.P."/>
            <person name="Miranda C."/>
            <person name="Morris W."/>
            <person name="Naylor J."/>
            <person name="Raymond C."/>
            <person name="Rosetti M."/>
            <person name="Santos R."/>
            <person name="Sheridan A."/>
            <person name="Sougnez C."/>
            <person name="Stange-Thomann N."/>
            <person name="Stojanovic N."/>
            <person name="Subramanian A."/>
            <person name="Wyman D."/>
            <person name="Rogers J."/>
            <person name="Sulston J."/>
            <person name="Ainscough R."/>
            <person name="Beck S."/>
            <person name="Bentley D."/>
            <person name="Burton J."/>
            <person name="Clee C."/>
            <person name="Carter N."/>
            <person name="Coulson A."/>
            <person name="Deadman R."/>
            <person name="Deloukas P."/>
            <person name="Dunham A."/>
            <person name="Dunham I."/>
            <person name="Durbin R."/>
            <person name="French L."/>
            <person name="Grafham D."/>
            <person name="Gregory S."/>
            <person name="Hubbard T."/>
            <person name="Humphray S."/>
            <person name="Hunt A."/>
            <person name="Jones M."/>
            <person name="Lloyd C."/>
            <person name="McMurray A."/>
            <person name="Matthews L."/>
            <person name="Mercer S."/>
            <person name="Milne S."/>
            <person name="Mullikin J.C."/>
            <person name="Mungall A."/>
            <person name="Plumb R."/>
            <person name="Ross M."/>
            <person name="Shownkeen R."/>
            <person name="Sims S."/>
            <person name="Waterston R.H."/>
            <person name="Wilson R.K."/>
            <person name="Hillier L.W."/>
            <person name="McPherson J.D."/>
            <person name="Marra M.A."/>
            <person name="Mardis E.R."/>
            <person name="Fulton L.A."/>
            <person name="Chinwalla A.T."/>
            <person name="Pepin K.H."/>
            <person name="Gish W.R."/>
            <person name="Chissoe S.L."/>
            <person name="Wendl M.C."/>
            <person name="Delehaunty K.D."/>
            <person name="Miner T.L."/>
            <person name="Delehaunty A."/>
            <person name="Kramer J.B."/>
            <person name="Cook L.L."/>
            <person name="Fulton R.S."/>
            <person name="Johnson D.L."/>
            <person name="Minx P.J."/>
            <person name="Clifton S.W."/>
            <person name="Hawkins T."/>
            <person name="Branscomb E."/>
            <person name="Predki P."/>
            <person name="Richardson P."/>
            <person name="Wenning S."/>
            <person name="Slezak T."/>
            <person name="Doggett N."/>
            <person name="Cheng J.F."/>
            <person name="Olsen A."/>
            <person name="Lucas S."/>
            <person name="Elkin C."/>
            <person name="Uberbacher E."/>
            <person name="Frazier M."/>
            <person name="Gibbs R.A."/>
            <person name="Muzny D.M."/>
            <person name="Scherer S.E."/>
            <person name="Bouck J.B."/>
            <person name="Sodergren E.J."/>
            <person name="Worley K.C."/>
            <person name="Rives C.M."/>
            <person name="Gorrell J.H."/>
            <person name="Metzker M.L."/>
            <person name="Naylor S.L."/>
            <person name="Kucherlapati R.S."/>
            <person name="Nelson D.L."/>
            <person name="Weinstock G.M."/>
            <person name="Sakaki Y."/>
            <person name="Fujiyama A."/>
            <person name="Hattori M."/>
            <person name="Yada T."/>
            <person name="Toyoda A."/>
            <person name="Itoh T."/>
            <person name="Kawagoe C."/>
            <person name="Watanabe H."/>
            <person name="Totoki Y."/>
            <person name="Taylor T."/>
            <person name="Weissenbach J."/>
            <person name="Heilig R."/>
            <person name="Saurin W."/>
            <person name="Artiguenave F."/>
            <person name="Brottier P."/>
            <person name="Bruls T."/>
            <person name="Pelletier E."/>
            <person name="Robert C."/>
            <person name="Wincker P."/>
            <person name="Smith D.R."/>
            <person name="Doucette-Stamm L."/>
            <person name="Rubenfield M."/>
            <person name="Weinstock K."/>
            <person name="Lee H.M."/>
            <person name="Dubois J."/>
            <person name="Rosenthal A."/>
            <person name="Platzer M."/>
            <person name="Nyakatura G."/>
            <person name="Taudien S."/>
            <person name="Rump A."/>
            <person name="Yang H."/>
            <person name="Yu J."/>
            <person name="Wang J."/>
            <person name="Huang G."/>
            <person name="Gu J."/>
            <person name="Hood L."/>
            <person name="Rowen L."/>
            <person name="Madan A."/>
            <person name="Qin S."/>
            <person name="Davis R.W."/>
            <person name="Federspiel N.A."/>
            <person name="Abola A.P."/>
            <person name="Proctor M.J."/>
            <person name="Myers R.M."/>
            <person name="Schmutz J."/>
            <person name="Dickson M."/>
            <person name="Grimwood J."/>
            <person name="Cox D.R."/>
            <person name="Olson M.V."/>
            <person name="Kaul R."/>
            <person name="Raymond C."/>
            <person name="Shimizu N."/>
            <person name="Kawasaki K."/>
            <person name="Minoshima S."/>
            <person name="Evans G.A."/>
            <person name="Athanasiou M."/>
            <person name="Schultz R."/>
            <person name="Roe B.A."/>
            <person name="Chen F."/>
            <person name="Pan H."/>
            <person name="Ramser J."/>
            <person name="Lehrach H."/>
            <person name="Reinhardt R."/>
            <person name="McCombie W.R."/>
            <person name="de la Bastide M."/>
            <person name="Dedhia N."/>
            <person name="Blocker H."/>
            <person name="Hornischer K."/>
            <person name="Nordsiek G."/>
            <person name="Agarwala R."/>
            <person name="Aravind L."/>
            <person name="Bailey J.A."/>
            <person name="Bateman A."/>
            <person name="Batzoglou S."/>
            <person name="Birney E."/>
            <person name="Bork P."/>
            <person name="Brown D.G."/>
            <person name="Burge C.B."/>
            <person name="Cerutti L."/>
            <person name="Chen H.C."/>
            <person name="Church D."/>
            <person name="Clamp M."/>
            <person name="Copley R.R."/>
            <person name="Doerks T."/>
            <person name="Eddy S.R."/>
            <person name="Eichler E.E."/>
            <person name="Furey T.S."/>
            <person name="Galagan J."/>
            <person name="Gilbert J.G."/>
            <person name="Harmon C."/>
            <person name="Hayashizaki Y."/>
            <person name="Haussler D."/>
            <person name="Hermjakob H."/>
            <person name="Hokamp K."/>
            <person name="Jang W."/>
            <person name="Johnson L.S."/>
            <person name="Jones T.A."/>
            <person name="Kasif S."/>
            <person name="Kaspryzk A."/>
            <person name="Kennedy S."/>
            <person name="Kent W.J."/>
            <person name="Kitts P."/>
            <person name="Koonin E.V."/>
            <person name="Korf I."/>
            <person name="Kulp D."/>
            <person name="Lancet D."/>
            <person name="Lowe T.M."/>
            <person name="McLysaght A."/>
            <person name="Mikkelsen T."/>
            <person name="Moran J.V."/>
            <person name="Mulder N."/>
            <person name="Pollara V.J."/>
            <person name="Ponting C.P."/>
            <person name="Schuler G."/>
            <person name="Schultz J."/>
            <person name="Slater G."/>
            <person name="Smit A.F."/>
            <person name="Stupka E."/>
            <person name="Szustakowski J."/>
            <person name="Thierry-Mieg D."/>
            <person name="Thierry-Mieg J."/>
            <person name="Wagner L."/>
            <person name="Wallis J."/>
            <person name="Wheeler R."/>
            <person name="Williams A."/>
            <person name="Wolf Y.I."/>
            <person name="Wolfe K.H."/>
            <person name="Yang S.P."/>
            <person name="Yeh R.F."/>
            <person name="Collins F."/>
            <person name="Guyer M.S."/>
            <person name="Peterson J."/>
            <person name="Felsenfeld A."/>
            <person name="Wetterstrand K.A."/>
            <person name="Patrinos A."/>
            <person name="Morgan M.J."/>
            <person name="de Jong P."/>
            <person name="Catanese J.J."/>
            <person name="Osoegawa K."/>
            <person name="Shizuya H."/>
            <person name="Choi S."/>
            <person name="Chen Y.J."/>
        </authorList>
    </citation>
    <scope>NUCLEOTIDE SEQUENCE [LARGE SCALE GENOMIC DNA]</scope>
</reference>
<dbReference type="GeneTree" id="ENSGT00960000186682"/>
<dbReference type="Bgee" id="ENSG00000138095">
    <property type="expression patterns" value="Expressed in skeletal muscle tissue of rectus abdominis and 220 other cell types or tissues"/>
</dbReference>
<dbReference type="HGNC" id="HGNC:15714">
    <property type="gene designation" value="LRPPRC"/>
</dbReference>
<keyword evidence="3" id="KW-1267">Proteomics identification</keyword>
<dbReference type="Ensembl" id="ENST00000684383.1">
    <property type="protein sequence ID" value="ENSP00000506863.1"/>
    <property type="gene ID" value="ENSG00000138095.21"/>
</dbReference>
<reference evidence="1 2" key="3">
    <citation type="journal article" date="2005" name="Nature">
        <title>Generation and annotation of the DNA sequences of human chromosomes 2 and 4.</title>
        <authorList>
            <person name="Hillier L.W."/>
            <person name="Graves T.A."/>
            <person name="Fulton R.S."/>
            <person name="Fulton L.A."/>
            <person name="Pepin K.H."/>
            <person name="Minx P."/>
            <person name="Wagner-McPherson C."/>
            <person name="Layman D."/>
            <person name="Wylie K."/>
            <person name="Sekhon M."/>
            <person name="Becker M.C."/>
            <person name="Fewell G.A."/>
            <person name="Delehaunty K.D."/>
            <person name="Miner T.L."/>
            <person name="Nash W.E."/>
            <person name="Kremitzki C."/>
            <person name="Oddy L."/>
            <person name="Du H."/>
            <person name="Sun H."/>
            <person name="Bradshaw-Cordum H."/>
            <person name="Ali J."/>
            <person name="Carter J."/>
            <person name="Cordes M."/>
            <person name="Harris A."/>
            <person name="Isak A."/>
            <person name="van Brunt A."/>
            <person name="Nguyen C."/>
            <person name="Du F."/>
            <person name="Courtney L."/>
            <person name="Kalicki J."/>
            <person name="Ozersky P."/>
            <person name="Abbott S."/>
            <person name="Armstrong J."/>
            <person name="Belter E.A."/>
            <person name="Caruso L."/>
            <person name="Cedroni M."/>
            <person name="Cotton M."/>
            <person name="Davidson T."/>
            <person name="Desai A."/>
            <person name="Elliott G."/>
            <person name="Erb T."/>
            <person name="Fronick C."/>
            <person name="Gaige T."/>
            <person name="Haakenson W."/>
            <person name="Haglund K."/>
            <person name="Holmes A."/>
            <person name="Harkins R."/>
            <person name="Kim K."/>
            <person name="Kruchowski S.S."/>
            <person name="Strong C.M."/>
            <person name="Grewal N."/>
            <person name="Goyea E."/>
            <person name="Hou S."/>
            <person name="Levy A."/>
            <person name="Martinka S."/>
            <person name="Mead K."/>
            <person name="McLellan M.D."/>
            <person name="Meyer R."/>
            <person name="Randall-Maher J."/>
            <person name="Tomlinson C."/>
            <person name="Dauphin-Kohlberg S."/>
            <person name="Kozlowicz-Reilly A."/>
            <person name="Shah N."/>
            <person name="Swearengen-Shahid S."/>
            <person name="Snider J."/>
            <person name="Strong J.T."/>
            <person name="Thompson J."/>
            <person name="Yoakum M."/>
            <person name="Leonard S."/>
            <person name="Pearman C."/>
            <person name="Trani L."/>
            <person name="Radionenko M."/>
            <person name="Waligorski J.E."/>
            <person name="Wang C."/>
            <person name="Rock S.M."/>
            <person name="Tin-Wollam A.M."/>
            <person name="Maupin R."/>
            <person name="Latreille P."/>
            <person name="Wendl M.C."/>
            <person name="Yang S.P."/>
            <person name="Pohl C."/>
            <person name="Wallis J.W."/>
            <person name="Spieth J."/>
            <person name="Bieri T.A."/>
            <person name="Berkowicz N."/>
            <person name="Nelson J.O."/>
            <person name="Osborne J."/>
            <person name="Ding L."/>
            <person name="Meyer R."/>
            <person name="Sabo A."/>
            <person name="Shotland Y."/>
            <person name="Sinha P."/>
            <person name="Wohldmann P.E."/>
            <person name="Cook L.L."/>
            <person name="Hickenbotham M.T."/>
            <person name="Eldred J."/>
            <person name="Williams D."/>
            <person name="Jones T.A."/>
            <person name="She X."/>
            <person name="Ciccarelli F.D."/>
            <person name="Izaurralde E."/>
            <person name="Taylor J."/>
            <person name="Schmutz J."/>
            <person name="Myers R.M."/>
            <person name="Cox D.R."/>
            <person name="Huang X."/>
            <person name="McPherson J.D."/>
            <person name="Mardis E.R."/>
            <person name="Clifton S.W."/>
            <person name="Warren W.C."/>
            <person name="Chinwalla A.T."/>
            <person name="Eddy S.R."/>
            <person name="Marra M.A."/>
            <person name="Ovcharenko I."/>
            <person name="Furey T.S."/>
            <person name="Miller W."/>
            <person name="Eichler E.E."/>
            <person name="Bork P."/>
            <person name="Suyama M."/>
            <person name="Torrents D."/>
            <person name="Waterston R.H."/>
            <person name="Wilson R.K."/>
        </authorList>
    </citation>
    <scope>NUCLEOTIDE SEQUENCE [LARGE SCALE GENOMIC DNA]</scope>
</reference>
<organism evidence="1 2">
    <name type="scientific">Homo sapiens</name>
    <name type="common">Human</name>
    <dbReference type="NCBI Taxonomy" id="9606"/>
    <lineage>
        <taxon>Eukaryota</taxon>
        <taxon>Metazoa</taxon>
        <taxon>Chordata</taxon>
        <taxon>Craniata</taxon>
        <taxon>Vertebrata</taxon>
        <taxon>Euteleostomi</taxon>
        <taxon>Mammalia</taxon>
        <taxon>Eutheria</taxon>
        <taxon>Euarchontoglires</taxon>
        <taxon>Primates</taxon>
        <taxon>Haplorrhini</taxon>
        <taxon>Catarrhini</taxon>
        <taxon>Hominidae</taxon>
        <taxon>Homo</taxon>
    </lineage>
</organism>
<reference evidence="1" key="4">
    <citation type="submission" date="2025-08" db="UniProtKB">
        <authorList>
            <consortium name="Ensembl"/>
        </authorList>
    </citation>
    <scope>IDENTIFICATION</scope>
</reference>
<accession>A0A804HI23</accession>
<sequence length="54" mass="5738">MAALLRSARWLLRAGAAPRLPLSLRLLPGGPGRLHAASYLPAARAGPVAGWPRW</sequence>
<reference evidence="1" key="5">
    <citation type="submission" date="2025-09" db="UniProtKB">
        <authorList>
            <consortium name="Ensembl"/>
        </authorList>
    </citation>
    <scope>IDENTIFICATION</scope>
</reference>
<gene>
    <name evidence="1" type="primary">LRPPRC</name>
</gene>
<evidence type="ECO:0000313" key="2">
    <source>
        <dbReference type="Proteomes" id="UP000005640"/>
    </source>
</evidence>
<dbReference type="OpenTargets" id="ENSG00000138095"/>
<dbReference type="EMBL" id="AC127379">
    <property type="status" value="NOT_ANNOTATED_CDS"/>
    <property type="molecule type" value="Genomic_DNA"/>
</dbReference>
<reference evidence="1 2" key="2">
    <citation type="journal article" date="2004" name="Nature">
        <title>Finishing the euchromatic sequence of the human genome.</title>
        <authorList>
            <consortium name="International Human Genome Sequencing Consortium"/>
        </authorList>
    </citation>
    <scope>NUCLEOTIDE SEQUENCE [LARGE SCALE GENOMIC DNA]</scope>
</reference>
<evidence type="ECO:0000313" key="1">
    <source>
        <dbReference type="Ensembl" id="ENSP00000506863.1"/>
    </source>
</evidence>
<dbReference type="EMBL" id="AC108476">
    <property type="status" value="NOT_ANNOTATED_CDS"/>
    <property type="molecule type" value="Genomic_DNA"/>
</dbReference>
<evidence type="ECO:0007829" key="3">
    <source>
        <dbReference type="PeptideAtlas" id="A0A804HI23"/>
    </source>
</evidence>
<dbReference type="AlphaFoldDB" id="A0A804HI23"/>